<accession>M4D9Z1</accession>
<evidence type="ECO:0000313" key="1">
    <source>
        <dbReference type="EnsemblPlants" id="Bra013301.1-P"/>
    </source>
</evidence>
<dbReference type="HOGENOM" id="CLU_2226934_0_0_1"/>
<reference evidence="1 2" key="1">
    <citation type="journal article" date="2011" name="Nat. Genet.">
        <title>The genome of the mesopolyploid crop species Brassica rapa.</title>
        <authorList>
            <consortium name="Brassica rapa Genome Sequencing Project Consortium"/>
            <person name="Wang X."/>
            <person name="Wang H."/>
            <person name="Wang J."/>
            <person name="Sun R."/>
            <person name="Wu J."/>
            <person name="Liu S."/>
            <person name="Bai Y."/>
            <person name="Mun J.H."/>
            <person name="Bancroft I."/>
            <person name="Cheng F."/>
            <person name="Huang S."/>
            <person name="Li X."/>
            <person name="Hua W."/>
            <person name="Wang J."/>
            <person name="Wang X."/>
            <person name="Freeling M."/>
            <person name="Pires J.C."/>
            <person name="Paterson A.H."/>
            <person name="Chalhoub B."/>
            <person name="Wang B."/>
            <person name="Hayward A."/>
            <person name="Sharpe A.G."/>
            <person name="Park B.S."/>
            <person name="Weisshaar B."/>
            <person name="Liu B."/>
            <person name="Li B."/>
            <person name="Liu B."/>
            <person name="Tong C."/>
            <person name="Song C."/>
            <person name="Duran C."/>
            <person name="Peng C."/>
            <person name="Geng C."/>
            <person name="Koh C."/>
            <person name="Lin C."/>
            <person name="Edwards D."/>
            <person name="Mu D."/>
            <person name="Shen D."/>
            <person name="Soumpourou E."/>
            <person name="Li F."/>
            <person name="Fraser F."/>
            <person name="Conant G."/>
            <person name="Lassalle G."/>
            <person name="King G.J."/>
            <person name="Bonnema G."/>
            <person name="Tang H."/>
            <person name="Wang H."/>
            <person name="Belcram H."/>
            <person name="Zhou H."/>
            <person name="Hirakawa H."/>
            <person name="Abe H."/>
            <person name="Guo H."/>
            <person name="Wang H."/>
            <person name="Jin H."/>
            <person name="Parkin I.A."/>
            <person name="Batley J."/>
            <person name="Kim J.S."/>
            <person name="Just J."/>
            <person name="Li J."/>
            <person name="Xu J."/>
            <person name="Deng J."/>
            <person name="Kim J.A."/>
            <person name="Li J."/>
            <person name="Yu J."/>
            <person name="Meng J."/>
            <person name="Wang J."/>
            <person name="Min J."/>
            <person name="Poulain J."/>
            <person name="Wang J."/>
            <person name="Hatakeyama K."/>
            <person name="Wu K."/>
            <person name="Wang L."/>
            <person name="Fang L."/>
            <person name="Trick M."/>
            <person name="Links M.G."/>
            <person name="Zhao M."/>
            <person name="Jin M."/>
            <person name="Ramchiary N."/>
            <person name="Drou N."/>
            <person name="Berkman P.J."/>
            <person name="Cai Q."/>
            <person name="Huang Q."/>
            <person name="Li R."/>
            <person name="Tabata S."/>
            <person name="Cheng S."/>
            <person name="Zhang S."/>
            <person name="Zhang S."/>
            <person name="Huang S."/>
            <person name="Sato S."/>
            <person name="Sun S."/>
            <person name="Kwon S.J."/>
            <person name="Choi S.R."/>
            <person name="Lee T.H."/>
            <person name="Fan W."/>
            <person name="Zhao X."/>
            <person name="Tan X."/>
            <person name="Xu X."/>
            <person name="Wang Y."/>
            <person name="Qiu Y."/>
            <person name="Yin Y."/>
            <person name="Li Y."/>
            <person name="Du Y."/>
            <person name="Liao Y."/>
            <person name="Lim Y."/>
            <person name="Narusaka Y."/>
            <person name="Wang Y."/>
            <person name="Wang Z."/>
            <person name="Li Z."/>
            <person name="Wang Z."/>
            <person name="Xiong Z."/>
            <person name="Zhang Z."/>
        </authorList>
    </citation>
    <scope>NUCLEOTIDE SEQUENCE [LARGE SCALE GENOMIC DNA]</scope>
    <source>
        <strain evidence="1 2">cv. Chiifu-401-42</strain>
    </source>
</reference>
<sequence length="106" mass="12102">MKRPKLRRHSIIKALLFELNQRKLFLDRAINMARGPARGRDEDHTKTTLFSRGRRGSSDAAILNGVLENDVSLFVNAVETAKEESPVFDSNEHLAEQELPHSCYRI</sequence>
<evidence type="ECO:0000313" key="2">
    <source>
        <dbReference type="Proteomes" id="UP000011750"/>
    </source>
</evidence>
<reference evidence="1" key="3">
    <citation type="submission" date="2023-03" db="UniProtKB">
        <authorList>
            <consortium name="EnsemblPlants"/>
        </authorList>
    </citation>
    <scope>IDENTIFICATION</scope>
    <source>
        <strain evidence="1">cv. Chiifu-401-42</strain>
    </source>
</reference>
<name>M4D9Z1_BRACM</name>
<dbReference type="Gramene" id="Bra013301.1">
    <property type="protein sequence ID" value="Bra013301.1-P"/>
    <property type="gene ID" value="Bra013301"/>
</dbReference>
<organism evidence="1 2">
    <name type="scientific">Brassica campestris</name>
    <name type="common">Field mustard</name>
    <dbReference type="NCBI Taxonomy" id="3711"/>
    <lineage>
        <taxon>Eukaryota</taxon>
        <taxon>Viridiplantae</taxon>
        <taxon>Streptophyta</taxon>
        <taxon>Embryophyta</taxon>
        <taxon>Tracheophyta</taxon>
        <taxon>Spermatophyta</taxon>
        <taxon>Magnoliopsida</taxon>
        <taxon>eudicotyledons</taxon>
        <taxon>Gunneridae</taxon>
        <taxon>Pentapetalae</taxon>
        <taxon>rosids</taxon>
        <taxon>malvids</taxon>
        <taxon>Brassicales</taxon>
        <taxon>Brassicaceae</taxon>
        <taxon>Brassiceae</taxon>
        <taxon>Brassica</taxon>
    </lineage>
</organism>
<reference evidence="1 2" key="2">
    <citation type="journal article" date="2018" name="Hortic Res">
        <title>Improved Brassica rapa reference genome by single-molecule sequencing and chromosome conformation capture technologies.</title>
        <authorList>
            <person name="Zhang L."/>
            <person name="Cai X."/>
            <person name="Wu J."/>
            <person name="Liu M."/>
            <person name="Grob S."/>
            <person name="Cheng F."/>
            <person name="Liang J."/>
            <person name="Cai C."/>
            <person name="Liu Z."/>
            <person name="Liu B."/>
            <person name="Wang F."/>
            <person name="Li S."/>
            <person name="Liu F."/>
            <person name="Li X."/>
            <person name="Cheng L."/>
            <person name="Yang W."/>
            <person name="Li M.H."/>
            <person name="Grossniklaus U."/>
            <person name="Zheng H."/>
            <person name="Wang X."/>
        </authorList>
    </citation>
    <scope>NUCLEOTIDE SEQUENCE [LARGE SCALE GENOMIC DNA]</scope>
    <source>
        <strain evidence="1 2">cv. Chiifu-401-42</strain>
    </source>
</reference>
<dbReference type="Proteomes" id="UP000011750">
    <property type="component" value="Chromosome A01"/>
</dbReference>
<proteinExistence type="predicted"/>
<protein>
    <submittedName>
        <fullName evidence="1">Uncharacterized protein</fullName>
    </submittedName>
</protein>
<dbReference type="EnsemblPlants" id="Bra013301.1">
    <property type="protein sequence ID" value="Bra013301.1-P"/>
    <property type="gene ID" value="Bra013301"/>
</dbReference>
<keyword evidence="2" id="KW-1185">Reference proteome</keyword>
<dbReference type="AlphaFoldDB" id="M4D9Z1"/>
<dbReference type="InParanoid" id="M4D9Z1"/>